<feature type="transmembrane region" description="Helical" evidence="1">
    <location>
        <begin position="26"/>
        <end position="47"/>
    </location>
</feature>
<reference evidence="2" key="2">
    <citation type="journal article" date="2023" name="Microbiome">
        <title>Synthase-selected sorting approach identifies a beta-lactone synthase in a nudibranch symbiotic bacterium.</title>
        <authorList>
            <person name="Dzunkova M."/>
            <person name="La Clair J.J."/>
            <person name="Tyml T."/>
            <person name="Doud D."/>
            <person name="Schulz F."/>
            <person name="Piquer-Esteban S."/>
            <person name="Porcel Sanchis D."/>
            <person name="Osborn A."/>
            <person name="Robinson D."/>
            <person name="Louie K.B."/>
            <person name="Bowen B.P."/>
            <person name="Bowers R.M."/>
            <person name="Lee J."/>
            <person name="Arnau V."/>
            <person name="Diaz-Villanueva W."/>
            <person name="Stepanauskas R."/>
            <person name="Gosliner T."/>
            <person name="Date S.V."/>
            <person name="Northen T.R."/>
            <person name="Cheng J.F."/>
            <person name="Burkart M.D."/>
            <person name="Woyke T."/>
        </authorList>
    </citation>
    <scope>NUCLEOTIDE SEQUENCE</scope>
    <source>
        <strain evidence="2">Df01</strain>
    </source>
</reference>
<proteinExistence type="predicted"/>
<accession>A0ABT7QKD9</accession>
<keyword evidence="1" id="KW-0472">Membrane</keyword>
<dbReference type="EMBL" id="JANQAO010000001">
    <property type="protein sequence ID" value="MDM5147176.1"/>
    <property type="molecule type" value="Genomic_DNA"/>
</dbReference>
<evidence type="ECO:0000256" key="1">
    <source>
        <dbReference type="SAM" id="Phobius"/>
    </source>
</evidence>
<dbReference type="Proteomes" id="UP001168167">
    <property type="component" value="Unassembled WGS sequence"/>
</dbReference>
<evidence type="ECO:0000313" key="3">
    <source>
        <dbReference type="Proteomes" id="UP001168167"/>
    </source>
</evidence>
<name>A0ABT7QKD9_9GAMM</name>
<comment type="caution">
    <text evidence="2">The sequence shown here is derived from an EMBL/GenBank/DDBJ whole genome shotgun (WGS) entry which is preliminary data.</text>
</comment>
<sequence length="77" mass="8498">MREIIALMLLYVAAQFVDVGSEEGSFGTALGLIISIGLILFLALALAERFYTNMGKWFRVTPGTPQFYDDDDENSSS</sequence>
<evidence type="ECO:0000313" key="2">
    <source>
        <dbReference type="EMBL" id="MDM5147176.1"/>
    </source>
</evidence>
<gene>
    <name evidence="2" type="ORF">NQX30_02130</name>
</gene>
<protein>
    <submittedName>
        <fullName evidence="2">Uncharacterized protein</fullName>
    </submittedName>
</protein>
<organism evidence="2 3">
    <name type="scientific">Candidatus Doriopsillibacter californiensis</name>
    <dbReference type="NCBI Taxonomy" id="2970740"/>
    <lineage>
        <taxon>Bacteria</taxon>
        <taxon>Pseudomonadati</taxon>
        <taxon>Pseudomonadota</taxon>
        <taxon>Gammaproteobacteria</taxon>
        <taxon>Candidatus Tethybacterales</taxon>
        <taxon>Candidatus Persebacteraceae</taxon>
        <taxon>Candidatus Doriopsillibacter</taxon>
    </lineage>
</organism>
<keyword evidence="1" id="KW-1133">Transmembrane helix</keyword>
<keyword evidence="1" id="KW-0812">Transmembrane</keyword>
<reference evidence="2" key="1">
    <citation type="submission" date="2022-08" db="EMBL/GenBank/DDBJ databases">
        <authorList>
            <person name="Dzunkova M."/>
            <person name="La Clair J."/>
            <person name="Tyml T."/>
            <person name="Doud D."/>
            <person name="Schulz F."/>
            <person name="Piquer S."/>
            <person name="Porcel Sanchis D."/>
            <person name="Osborn A."/>
            <person name="Robinson D."/>
            <person name="Louie K.B."/>
            <person name="Bowen B.P."/>
            <person name="Bowers R."/>
            <person name="Lee J."/>
            <person name="Arnau Llombart V."/>
            <person name="Diaz Villanueva W."/>
            <person name="Gosliner T."/>
            <person name="Northen T."/>
            <person name="Cheng J.-F."/>
            <person name="Burkart M.D."/>
            <person name="Woyke T."/>
        </authorList>
    </citation>
    <scope>NUCLEOTIDE SEQUENCE</scope>
    <source>
        <strain evidence="2">Df01</strain>
    </source>
</reference>
<keyword evidence="3" id="KW-1185">Reference proteome</keyword>